<feature type="non-terminal residue" evidence="1">
    <location>
        <position position="180"/>
    </location>
</feature>
<sequence length="180" mass="20788">MDSGEDFLTPEFLNILFFQQKNLVIYPYVDLKHLHTLEVFTAGYSHIDLESTALYDLKQVLELESESSYSQSPTFYFIYNIERSQVKEVLSMDNIRCVLNSNDAISDLADGGRFVFYNKKNNHFLNYSGRDLEFENHLISSAQSREVLYDSIQKIKSTASLIFAELNNNNSFANLPEILK</sequence>
<gene>
    <name evidence="1" type="ORF">LCGC14_1306190</name>
</gene>
<dbReference type="AlphaFoldDB" id="A0A0F9KNP0"/>
<dbReference type="EMBL" id="LAZR01007668">
    <property type="protein sequence ID" value="KKM83754.1"/>
    <property type="molecule type" value="Genomic_DNA"/>
</dbReference>
<organism evidence="1">
    <name type="scientific">marine sediment metagenome</name>
    <dbReference type="NCBI Taxonomy" id="412755"/>
    <lineage>
        <taxon>unclassified sequences</taxon>
        <taxon>metagenomes</taxon>
        <taxon>ecological metagenomes</taxon>
    </lineage>
</organism>
<reference evidence="1" key="1">
    <citation type="journal article" date="2015" name="Nature">
        <title>Complex archaea that bridge the gap between prokaryotes and eukaryotes.</title>
        <authorList>
            <person name="Spang A."/>
            <person name="Saw J.H."/>
            <person name="Jorgensen S.L."/>
            <person name="Zaremba-Niedzwiedzka K."/>
            <person name="Martijn J."/>
            <person name="Lind A.E."/>
            <person name="van Eijk R."/>
            <person name="Schleper C."/>
            <person name="Guy L."/>
            <person name="Ettema T.J."/>
        </authorList>
    </citation>
    <scope>NUCLEOTIDE SEQUENCE</scope>
</reference>
<evidence type="ECO:0000313" key="1">
    <source>
        <dbReference type="EMBL" id="KKM83754.1"/>
    </source>
</evidence>
<proteinExistence type="predicted"/>
<accession>A0A0F9KNP0</accession>
<protein>
    <submittedName>
        <fullName evidence="1">Uncharacterized protein</fullName>
    </submittedName>
</protein>
<comment type="caution">
    <text evidence="1">The sequence shown here is derived from an EMBL/GenBank/DDBJ whole genome shotgun (WGS) entry which is preliminary data.</text>
</comment>
<name>A0A0F9KNP0_9ZZZZ</name>